<evidence type="ECO:0000313" key="2">
    <source>
        <dbReference type="Proteomes" id="UP000279863"/>
    </source>
</evidence>
<dbReference type="RefSeq" id="WP_125399030.1">
    <property type="nucleotide sequence ID" value="NZ_RJVZ01000006.1"/>
</dbReference>
<dbReference type="Pfam" id="PF07852">
    <property type="entry name" value="DUF1642"/>
    <property type="match status" value="1"/>
</dbReference>
<protein>
    <recommendedName>
        <fullName evidence="3">Phage protein</fullName>
    </recommendedName>
</protein>
<dbReference type="AlphaFoldDB" id="A0A428I8T7"/>
<evidence type="ECO:0000313" key="1">
    <source>
        <dbReference type="EMBL" id="RSK09358.1"/>
    </source>
</evidence>
<name>A0A428I8T7_STROR</name>
<dbReference type="EMBL" id="RJVZ01000006">
    <property type="protein sequence ID" value="RSK09358.1"/>
    <property type="molecule type" value="Genomic_DNA"/>
</dbReference>
<evidence type="ECO:0008006" key="3">
    <source>
        <dbReference type="Google" id="ProtNLM"/>
    </source>
</evidence>
<sequence>MNKQELIKRIEVLPYTEGPIADTITINRNWILESIEQLDESETGHADEAPRYVKNVLARLRELPLHDREVWLKAIMSEFEQDFSCSKWREGYEQGKVEGMVEREKVIVPQMVAEWIKKCKTFKSFAVSLSFALQPSVWEVNGLSDECIEWLADAENQETYARAWLDGYEIEKEKRYLVKLKGVFKGYEYLNFKFGRVWTFSNEEENEEYRTCHTKKELEEAGFGWVFDCEGVEVEEVER</sequence>
<dbReference type="Proteomes" id="UP000279863">
    <property type="component" value="Unassembled WGS sequence"/>
</dbReference>
<comment type="caution">
    <text evidence="1">The sequence shown here is derived from an EMBL/GenBank/DDBJ whole genome shotgun (WGS) entry which is preliminary data.</text>
</comment>
<organism evidence="1 2">
    <name type="scientific">Streptococcus oralis</name>
    <dbReference type="NCBI Taxonomy" id="1303"/>
    <lineage>
        <taxon>Bacteria</taxon>
        <taxon>Bacillati</taxon>
        <taxon>Bacillota</taxon>
        <taxon>Bacilli</taxon>
        <taxon>Lactobacillales</taxon>
        <taxon>Streptococcaceae</taxon>
        <taxon>Streptococcus</taxon>
    </lineage>
</organism>
<gene>
    <name evidence="1" type="ORF">D8804_04920</name>
</gene>
<proteinExistence type="predicted"/>
<accession>A0A428I8T7</accession>
<reference evidence="1 2" key="1">
    <citation type="submission" date="2018-11" db="EMBL/GenBank/DDBJ databases">
        <title>Species Designations Belie Phenotypic and Genotypic Heterogeneity in Oral Streptococci.</title>
        <authorList>
            <person name="Velsko I."/>
        </authorList>
    </citation>
    <scope>NUCLEOTIDE SEQUENCE [LARGE SCALE GENOMIC DNA]</scope>
    <source>
        <strain evidence="1 2">BCA1</strain>
    </source>
</reference>
<dbReference type="InterPro" id="IPR012865">
    <property type="entry name" value="DUF1642"/>
</dbReference>